<name>W1YFR9_9ZZZZ</name>
<keyword evidence="1" id="KW-0472">Membrane</keyword>
<keyword evidence="1" id="KW-0812">Transmembrane</keyword>
<comment type="caution">
    <text evidence="2">The sequence shown here is derived from an EMBL/GenBank/DDBJ whole genome shotgun (WGS) entry which is preliminary data.</text>
</comment>
<organism evidence="2">
    <name type="scientific">human gut metagenome</name>
    <dbReference type="NCBI Taxonomy" id="408170"/>
    <lineage>
        <taxon>unclassified sequences</taxon>
        <taxon>metagenomes</taxon>
        <taxon>organismal metagenomes</taxon>
    </lineage>
</organism>
<feature type="transmembrane region" description="Helical" evidence="1">
    <location>
        <begin position="6"/>
        <end position="29"/>
    </location>
</feature>
<evidence type="ECO:0000313" key="2">
    <source>
        <dbReference type="EMBL" id="ETJ41216.1"/>
    </source>
</evidence>
<keyword evidence="1" id="KW-1133">Transmembrane helix</keyword>
<reference evidence="2" key="1">
    <citation type="submission" date="2013-12" db="EMBL/GenBank/DDBJ databases">
        <title>A Varibaculum cambriense genome reconstructed from a premature infant gut community with otherwise low bacterial novelty that shifts toward anaerobic metabolism during the third week of life.</title>
        <authorList>
            <person name="Brown C.T."/>
            <person name="Sharon I."/>
            <person name="Thomas B.C."/>
            <person name="Castelle C.J."/>
            <person name="Morowitz M.J."/>
            <person name="Banfield J.F."/>
        </authorList>
    </citation>
    <scope>NUCLEOTIDE SEQUENCE</scope>
</reference>
<sequence length="42" mass="4996">IAMSYIWIVAAVFHNGHLSLCIGYDLYLFDRYLNILTLRMFQ</sequence>
<dbReference type="AlphaFoldDB" id="W1YFR9"/>
<accession>W1YFR9</accession>
<gene>
    <name evidence="2" type="ORF">Q604_UNBC04856G0001</name>
</gene>
<feature type="non-terminal residue" evidence="2">
    <location>
        <position position="1"/>
    </location>
</feature>
<proteinExistence type="predicted"/>
<dbReference type="EMBL" id="AZMM01004856">
    <property type="protein sequence ID" value="ETJ41216.1"/>
    <property type="molecule type" value="Genomic_DNA"/>
</dbReference>
<protein>
    <submittedName>
        <fullName evidence="2">Uncharacterized protein</fullName>
    </submittedName>
</protein>
<evidence type="ECO:0000256" key="1">
    <source>
        <dbReference type="SAM" id="Phobius"/>
    </source>
</evidence>